<comment type="caution">
    <text evidence="1">The sequence shown here is derived from an EMBL/GenBank/DDBJ whole genome shotgun (WGS) entry which is preliminary data.</text>
</comment>
<dbReference type="AlphaFoldDB" id="A0A9D1CKL2"/>
<reference evidence="1" key="2">
    <citation type="journal article" date="2021" name="PeerJ">
        <title>Extensive microbial diversity within the chicken gut microbiome revealed by metagenomics and culture.</title>
        <authorList>
            <person name="Gilroy R."/>
            <person name="Ravi A."/>
            <person name="Getino M."/>
            <person name="Pursley I."/>
            <person name="Horton D.L."/>
            <person name="Alikhan N.F."/>
            <person name="Baker D."/>
            <person name="Gharbi K."/>
            <person name="Hall N."/>
            <person name="Watson M."/>
            <person name="Adriaenssens E.M."/>
            <person name="Foster-Nyarko E."/>
            <person name="Jarju S."/>
            <person name="Secka A."/>
            <person name="Antonio M."/>
            <person name="Oren A."/>
            <person name="Chaudhuri R.R."/>
            <person name="La Ragione R."/>
            <person name="Hildebrand F."/>
            <person name="Pallen M.J."/>
        </authorList>
    </citation>
    <scope>NUCLEOTIDE SEQUENCE</scope>
    <source>
        <strain evidence="1">CHK165-10780</strain>
    </source>
</reference>
<gene>
    <name evidence="1" type="ORF">IAC85_04285</name>
</gene>
<dbReference type="Proteomes" id="UP000886725">
    <property type="component" value="Unassembled WGS sequence"/>
</dbReference>
<accession>A0A9D1CKL2</accession>
<organism evidence="1 2">
    <name type="scientific">Candidatus Faecenecus gallistercoris</name>
    <dbReference type="NCBI Taxonomy" id="2840793"/>
    <lineage>
        <taxon>Bacteria</taxon>
        <taxon>Bacillati</taxon>
        <taxon>Bacillota</taxon>
        <taxon>Bacillota incertae sedis</taxon>
        <taxon>Candidatus Faecenecus</taxon>
    </lineage>
</organism>
<protein>
    <submittedName>
        <fullName evidence="1">Uncharacterized protein</fullName>
    </submittedName>
</protein>
<sequence length="129" mass="14554">MRNRLLIITIVLIVIVILPISFGLPKKEIVPMLEGDLREYVKTSALTVIEQDGLWTVETQIQNDTNDDITIDSFLFIVYDSERNEIFRTPLDLGTVLHAGEEKQISVTTLTNLETVTSCRYEIEGGVAE</sequence>
<evidence type="ECO:0000313" key="1">
    <source>
        <dbReference type="EMBL" id="HIQ64940.1"/>
    </source>
</evidence>
<evidence type="ECO:0000313" key="2">
    <source>
        <dbReference type="Proteomes" id="UP000886725"/>
    </source>
</evidence>
<reference evidence="1" key="1">
    <citation type="submission" date="2020-10" db="EMBL/GenBank/DDBJ databases">
        <authorList>
            <person name="Gilroy R."/>
        </authorList>
    </citation>
    <scope>NUCLEOTIDE SEQUENCE</scope>
    <source>
        <strain evidence="1">CHK165-10780</strain>
    </source>
</reference>
<name>A0A9D1CKL2_9FIRM</name>
<proteinExistence type="predicted"/>
<dbReference type="EMBL" id="DVFU01000081">
    <property type="protein sequence ID" value="HIQ64940.1"/>
    <property type="molecule type" value="Genomic_DNA"/>
</dbReference>